<dbReference type="EMBL" id="VJZE01000002">
    <property type="protein sequence ID" value="MPY38499.1"/>
    <property type="molecule type" value="Genomic_DNA"/>
</dbReference>
<dbReference type="Pfam" id="PF03771">
    <property type="entry name" value="SPDY"/>
    <property type="match status" value="2"/>
</dbReference>
<evidence type="ECO:0000256" key="1">
    <source>
        <dbReference type="SAM" id="MobiDB-lite"/>
    </source>
</evidence>
<feature type="domain" description="DUF317" evidence="2">
    <location>
        <begin position="67"/>
        <end position="121"/>
    </location>
</feature>
<feature type="domain" description="DUF317" evidence="2">
    <location>
        <begin position="164"/>
        <end position="229"/>
    </location>
</feature>
<evidence type="ECO:0000313" key="3">
    <source>
        <dbReference type="EMBL" id="MPY38499.1"/>
    </source>
</evidence>
<keyword evidence="4" id="KW-1185">Reference proteome</keyword>
<reference evidence="3 4" key="1">
    <citation type="submission" date="2019-07" db="EMBL/GenBank/DDBJ databases">
        <title>New species of Amycolatopsis and Streptomyces.</title>
        <authorList>
            <person name="Duangmal K."/>
            <person name="Teo W.F.A."/>
            <person name="Lipun K."/>
        </authorList>
    </citation>
    <scope>NUCLEOTIDE SEQUENCE [LARGE SCALE GENOMIC DNA]</scope>
    <source>
        <strain evidence="3 4">TISTR 2346</strain>
    </source>
</reference>
<sequence length="303" mass="33815">MNGPFDRSRTAMPARPPSDAELPDGDILVSPRYLACSTAIGDPALQPMLDLGWELRHDDLGNAYVSSPDQRIRVGYMPEGEDNALWRITAYQDVFASPRWACTFSDMAPTEFVTAVTTVLAKVHTDGPEHYLRNYPWQTYKSVAPLVSANWSRQAALQQVSFTAPDNLAGLVYDRRALGHERELTTNDTRWYLWGGPKGYYRWYGTFSTHTPAHIVTAATTAVVDPTPVARWNAEVYGPLRAHAEITPIAPRPAPTPTPLDIHRAHVAHARTIPNAASTLRWSTTSPPRRRSPAPPEQRIRTR</sequence>
<dbReference type="InterPro" id="IPR005523">
    <property type="entry name" value="DUF317_SPDY"/>
</dbReference>
<comment type="caution">
    <text evidence="3">The sequence shown here is derived from an EMBL/GenBank/DDBJ whole genome shotgun (WGS) entry which is preliminary data.</text>
</comment>
<dbReference type="OrthoDB" id="3865735at2"/>
<gene>
    <name evidence="3" type="ORF">FNH04_00520</name>
</gene>
<feature type="region of interest" description="Disordered" evidence="1">
    <location>
        <begin position="281"/>
        <end position="303"/>
    </location>
</feature>
<evidence type="ECO:0000313" key="4">
    <source>
        <dbReference type="Proteomes" id="UP000326979"/>
    </source>
</evidence>
<evidence type="ECO:0000259" key="2">
    <source>
        <dbReference type="Pfam" id="PF03771"/>
    </source>
</evidence>
<organism evidence="3 4">
    <name type="scientific">Streptomyces phyllanthi</name>
    <dbReference type="NCBI Taxonomy" id="1803180"/>
    <lineage>
        <taxon>Bacteria</taxon>
        <taxon>Bacillati</taxon>
        <taxon>Actinomycetota</taxon>
        <taxon>Actinomycetes</taxon>
        <taxon>Kitasatosporales</taxon>
        <taxon>Streptomycetaceae</taxon>
        <taxon>Streptomyces</taxon>
    </lineage>
</organism>
<accession>A0A5N8VU38</accession>
<proteinExistence type="predicted"/>
<feature type="region of interest" description="Disordered" evidence="1">
    <location>
        <begin position="1"/>
        <end position="24"/>
    </location>
</feature>
<dbReference type="Proteomes" id="UP000326979">
    <property type="component" value="Unassembled WGS sequence"/>
</dbReference>
<dbReference type="AlphaFoldDB" id="A0A5N8VU38"/>
<protein>
    <submittedName>
        <fullName evidence="3">DUF317 domain-containing protein</fullName>
    </submittedName>
</protein>
<name>A0A5N8VU38_9ACTN</name>